<dbReference type="GO" id="GO:0008762">
    <property type="term" value="F:UDP-N-acetylmuramate dehydrogenase activity"/>
    <property type="evidence" value="ECO:0007669"/>
    <property type="project" value="InterPro"/>
</dbReference>
<protein>
    <recommendedName>
        <fullName evidence="1">UDP-N-acetylenolpyruvoylglucosamine reductase C-terminal domain-containing protein</fullName>
    </recommendedName>
</protein>
<sequence length="239" mass="27495">MCMKIRCNQCGLITWKGCGQHIAQVLRDVPMAQRCNCRKGATCIPNQTQSGKHLCAVTIWHSRANILINNGSNNDYDLWTLAKEIRTSVEKRFYIRLEPAVNIIRIFKPIKKKMKIKSKTIHISSDKNVCVYLLFAVISLRQIVCFKNGFFENICLDVTCISQWIDEYNIADLYFNYLNLISVQFSRGSINIAGNTLLTYDIVRCVKLGGCQFTHYPIDLHHNLLVALTREHSQLSHHF</sequence>
<keyword evidence="4" id="KW-1185">Reference proteome</keyword>
<gene>
    <name evidence="3" type="ORF">JXQ802_LOCUS25195</name>
    <name evidence="2" type="ORF">PYM288_LOCUS11771</name>
</gene>
<evidence type="ECO:0000259" key="1">
    <source>
        <dbReference type="Pfam" id="PF02873"/>
    </source>
</evidence>
<dbReference type="PANTHER" id="PTHR34724">
    <property type="entry name" value="OS12G0596101 PROTEIN"/>
    <property type="match status" value="1"/>
</dbReference>
<dbReference type="InterPro" id="IPR011601">
    <property type="entry name" value="MurB_C"/>
</dbReference>
<dbReference type="Gene3D" id="3.90.78.10">
    <property type="entry name" value="UDP-N-acetylenolpyruvoylglucosamine reductase, C-terminal domain"/>
    <property type="match status" value="1"/>
</dbReference>
<evidence type="ECO:0000313" key="2">
    <source>
        <dbReference type="EMBL" id="CAF0944375.1"/>
    </source>
</evidence>
<proteinExistence type="predicted"/>
<accession>A0A814XGL6</accession>
<dbReference type="EMBL" id="CAJNOL010000840">
    <property type="protein sequence ID" value="CAF1216119.1"/>
    <property type="molecule type" value="Genomic_DNA"/>
</dbReference>
<reference evidence="3" key="1">
    <citation type="submission" date="2021-02" db="EMBL/GenBank/DDBJ databases">
        <authorList>
            <person name="Nowell W R."/>
        </authorList>
    </citation>
    <scope>NUCLEOTIDE SEQUENCE</scope>
</reference>
<dbReference type="InterPro" id="IPR036635">
    <property type="entry name" value="MurB_C_sf"/>
</dbReference>
<dbReference type="AlphaFoldDB" id="A0A814XGL6"/>
<dbReference type="EMBL" id="CAJNOH010000206">
    <property type="protein sequence ID" value="CAF0944375.1"/>
    <property type="molecule type" value="Genomic_DNA"/>
</dbReference>
<evidence type="ECO:0000313" key="4">
    <source>
        <dbReference type="Proteomes" id="UP000663870"/>
    </source>
</evidence>
<comment type="caution">
    <text evidence="3">The sequence shown here is derived from an EMBL/GenBank/DDBJ whole genome shotgun (WGS) entry which is preliminary data.</text>
</comment>
<dbReference type="Proteomes" id="UP000663870">
    <property type="component" value="Unassembled WGS sequence"/>
</dbReference>
<dbReference type="Proteomes" id="UP000663854">
    <property type="component" value="Unassembled WGS sequence"/>
</dbReference>
<evidence type="ECO:0000313" key="3">
    <source>
        <dbReference type="EMBL" id="CAF1216119.1"/>
    </source>
</evidence>
<dbReference type="PANTHER" id="PTHR34724:SF2">
    <property type="entry name" value="OS12G0596101 PROTEIN"/>
    <property type="match status" value="1"/>
</dbReference>
<dbReference type="Pfam" id="PF02873">
    <property type="entry name" value="MurB_C"/>
    <property type="match status" value="1"/>
</dbReference>
<dbReference type="SUPFAM" id="SSF56194">
    <property type="entry name" value="Uridine diphospho-N-Acetylenolpyruvylglucosamine reductase, MurB, C-terminal domain"/>
    <property type="match status" value="1"/>
</dbReference>
<feature type="domain" description="UDP-N-acetylenolpyruvoylglucosamine reductase C-terminal" evidence="1">
    <location>
        <begin position="48"/>
        <end position="104"/>
    </location>
</feature>
<name>A0A814XGL6_9BILA</name>
<organism evidence="3 4">
    <name type="scientific">Rotaria sordida</name>
    <dbReference type="NCBI Taxonomy" id="392033"/>
    <lineage>
        <taxon>Eukaryota</taxon>
        <taxon>Metazoa</taxon>
        <taxon>Spiralia</taxon>
        <taxon>Gnathifera</taxon>
        <taxon>Rotifera</taxon>
        <taxon>Eurotatoria</taxon>
        <taxon>Bdelloidea</taxon>
        <taxon>Philodinida</taxon>
        <taxon>Philodinidae</taxon>
        <taxon>Rotaria</taxon>
    </lineage>
</organism>